<dbReference type="PROSITE" id="PS51180">
    <property type="entry name" value="BRO1"/>
    <property type="match status" value="1"/>
</dbReference>
<sequence>MGCLVSTPNDSGGKNPKNVGEIMVFVPGLRIPKPVDFVLPLDDGLSKNLVERLSALRTRIVVMAGQEAPRSAKSRRTATQHGGSTLADLQQALEDYLPVLLGLVYNGNKLQHKLQFSWVNQEDDAEETTMSNSWYEVLSVLHLMAMLTLSQANFLLLSKASTDGYQSKVSEECSRTSIDLLLKAAGYLDFAVKHALPQFPPEERKDLPLDLAEEVLEALCLQALGQVVDIQLGMAIDSIQATMAVKRRLACEMVKYWHQAQENIVNLPLANRWGEKHKLFVKWKHNEAKPFIDAGGSPPAQKIYRFTRHESEDYAMPWFCPKPSLPHPGSWFLHRLESKDYAMPWFCPKPSFPHPGLSLRTMQCLGSVQNLVSLIQIVGFPIGLSPRTMQCLGSVQNLVFLIQVVGFPIGLSPRTMQCLGSVQNLIFLIQVVGFPIGLSPRTMQCLGSVQILIFLIQVVGFPIGLSLRTMQCLGSVQNLVFLLQAAAYYYHGLILDEGKTERFHMMAVAALQAADQFLKESKKACESFNITPPLSRIAILLNQVIGNISDLKNSKEPLEELQDMAKSLTRIILPPLEVGMNKT</sequence>
<dbReference type="AlphaFoldDB" id="A0A7N2KK46"/>
<keyword evidence="4" id="KW-1185">Reference proteome</keyword>
<dbReference type="PANTHER" id="PTHR23032">
    <property type="entry name" value="BRO1 DOMAIN-CONTAINING PROTEIN BROX"/>
    <property type="match status" value="1"/>
</dbReference>
<dbReference type="Proteomes" id="UP000594261">
    <property type="component" value="Chromosome 1"/>
</dbReference>
<comment type="similarity">
    <text evidence="1">Belongs to the BROX family.</text>
</comment>
<dbReference type="Gramene" id="QL01p000420:mrna">
    <property type="protein sequence ID" value="QL01p000420:mrna"/>
    <property type="gene ID" value="QL01p000420"/>
</dbReference>
<protein>
    <recommendedName>
        <fullName evidence="2">BRO1 domain-containing protein</fullName>
    </recommendedName>
</protein>
<dbReference type="InterPro" id="IPR004328">
    <property type="entry name" value="BRO1_dom"/>
</dbReference>
<dbReference type="PANTHER" id="PTHR23032:SF12">
    <property type="entry name" value="BRO1 DOMAIN-CONTAINING PROTEIN"/>
    <property type="match status" value="1"/>
</dbReference>
<accession>A0A7N2KK46</accession>
<proteinExistence type="inferred from homology"/>
<dbReference type="SMART" id="SM01041">
    <property type="entry name" value="BRO1"/>
    <property type="match status" value="1"/>
</dbReference>
<reference evidence="3" key="2">
    <citation type="submission" date="2021-01" db="UniProtKB">
        <authorList>
            <consortium name="EnsemblPlants"/>
        </authorList>
    </citation>
    <scope>IDENTIFICATION</scope>
</reference>
<organism evidence="3 4">
    <name type="scientific">Quercus lobata</name>
    <name type="common">Valley oak</name>
    <dbReference type="NCBI Taxonomy" id="97700"/>
    <lineage>
        <taxon>Eukaryota</taxon>
        <taxon>Viridiplantae</taxon>
        <taxon>Streptophyta</taxon>
        <taxon>Embryophyta</taxon>
        <taxon>Tracheophyta</taxon>
        <taxon>Spermatophyta</taxon>
        <taxon>Magnoliopsida</taxon>
        <taxon>eudicotyledons</taxon>
        <taxon>Gunneridae</taxon>
        <taxon>Pentapetalae</taxon>
        <taxon>rosids</taxon>
        <taxon>fabids</taxon>
        <taxon>Fagales</taxon>
        <taxon>Fagaceae</taxon>
        <taxon>Quercus</taxon>
    </lineage>
</organism>
<reference evidence="3 4" key="1">
    <citation type="journal article" date="2016" name="G3 (Bethesda)">
        <title>First Draft Assembly and Annotation of the Genome of a California Endemic Oak Quercus lobata Nee (Fagaceae).</title>
        <authorList>
            <person name="Sork V.L."/>
            <person name="Fitz-Gibbon S.T."/>
            <person name="Puiu D."/>
            <person name="Crepeau M."/>
            <person name="Gugger P.F."/>
            <person name="Sherman R."/>
            <person name="Stevens K."/>
            <person name="Langley C.H."/>
            <person name="Pellegrini M."/>
            <person name="Salzberg S.L."/>
        </authorList>
    </citation>
    <scope>NUCLEOTIDE SEQUENCE [LARGE SCALE GENOMIC DNA]</scope>
    <source>
        <strain evidence="3 4">cv. SW786</strain>
    </source>
</reference>
<dbReference type="InParanoid" id="A0A7N2KK46"/>
<dbReference type="EMBL" id="LRBV02000001">
    <property type="status" value="NOT_ANNOTATED_CDS"/>
    <property type="molecule type" value="Genomic_DNA"/>
</dbReference>
<dbReference type="EnsemblPlants" id="QL01p000420:mrna">
    <property type="protein sequence ID" value="QL01p000420:mrna"/>
    <property type="gene ID" value="QL01p000420"/>
</dbReference>
<feature type="domain" description="BRO1" evidence="2">
    <location>
        <begin position="27"/>
        <end position="583"/>
    </location>
</feature>
<dbReference type="Gene3D" id="1.25.40.280">
    <property type="entry name" value="alix/aip1 like domains"/>
    <property type="match status" value="2"/>
</dbReference>
<evidence type="ECO:0000259" key="2">
    <source>
        <dbReference type="PROSITE" id="PS51180"/>
    </source>
</evidence>
<dbReference type="InterPro" id="IPR038898">
    <property type="entry name" value="BROX"/>
</dbReference>
<evidence type="ECO:0000313" key="4">
    <source>
        <dbReference type="Proteomes" id="UP000594261"/>
    </source>
</evidence>
<dbReference type="InterPro" id="IPR038499">
    <property type="entry name" value="BRO1_sf"/>
</dbReference>
<evidence type="ECO:0000256" key="1">
    <source>
        <dbReference type="ARBA" id="ARBA00008901"/>
    </source>
</evidence>
<evidence type="ECO:0000313" key="3">
    <source>
        <dbReference type="EnsemblPlants" id="QL01p000420:mrna"/>
    </source>
</evidence>
<name>A0A7N2KK46_QUELO</name>
<dbReference type="FunCoup" id="A0A7N2KK46">
    <property type="interactions" value="513"/>
</dbReference>